<evidence type="ECO:0000313" key="14">
    <source>
        <dbReference type="Proteomes" id="UP001443914"/>
    </source>
</evidence>
<name>A0AAW1KF26_SAPOF</name>
<evidence type="ECO:0000256" key="1">
    <source>
        <dbReference type="ARBA" id="ARBA00000900"/>
    </source>
</evidence>
<keyword evidence="11 12" id="KW-0472">Membrane</keyword>
<evidence type="ECO:0000313" key="13">
    <source>
        <dbReference type="EMBL" id="KAK9716518.1"/>
    </source>
</evidence>
<evidence type="ECO:0000256" key="3">
    <source>
        <dbReference type="ARBA" id="ARBA00012483"/>
    </source>
</evidence>
<evidence type="ECO:0000256" key="8">
    <source>
        <dbReference type="ARBA" id="ARBA00022786"/>
    </source>
</evidence>
<evidence type="ECO:0000256" key="6">
    <source>
        <dbReference type="ARBA" id="ARBA00022723"/>
    </source>
</evidence>
<dbReference type="GO" id="GO:0000325">
    <property type="term" value="C:plant-type vacuole"/>
    <property type="evidence" value="ECO:0007669"/>
    <property type="project" value="TreeGrafter"/>
</dbReference>
<comment type="caution">
    <text evidence="13">The sequence shown here is derived from an EMBL/GenBank/DDBJ whole genome shotgun (WGS) entry which is preliminary data.</text>
</comment>
<comment type="subcellular location">
    <subcellularLocation>
        <location evidence="2">Membrane</location>
        <topology evidence="2">Multi-pass membrane protein</topology>
    </subcellularLocation>
</comment>
<evidence type="ECO:0000256" key="10">
    <source>
        <dbReference type="ARBA" id="ARBA00022989"/>
    </source>
</evidence>
<evidence type="ECO:0000256" key="4">
    <source>
        <dbReference type="ARBA" id="ARBA00022679"/>
    </source>
</evidence>
<keyword evidence="6" id="KW-0479">Metal-binding</keyword>
<reference evidence="13" key="1">
    <citation type="submission" date="2024-03" db="EMBL/GenBank/DDBJ databases">
        <title>WGS assembly of Saponaria officinalis var. Norfolk2.</title>
        <authorList>
            <person name="Jenkins J."/>
            <person name="Shu S."/>
            <person name="Grimwood J."/>
            <person name="Barry K."/>
            <person name="Goodstein D."/>
            <person name="Schmutz J."/>
            <person name="Leebens-Mack J."/>
            <person name="Osbourn A."/>
        </authorList>
    </citation>
    <scope>NUCLEOTIDE SEQUENCE [LARGE SCALE GENOMIC DNA]</scope>
    <source>
        <strain evidence="13">JIC</strain>
    </source>
</reference>
<gene>
    <name evidence="13" type="ORF">RND81_06G238900</name>
</gene>
<feature type="transmembrane region" description="Helical" evidence="12">
    <location>
        <begin position="73"/>
        <end position="94"/>
    </location>
</feature>
<comment type="catalytic activity">
    <reaction evidence="1">
        <text>S-ubiquitinyl-[E2 ubiquitin-conjugating enzyme]-L-cysteine + [acceptor protein]-L-lysine = [E2 ubiquitin-conjugating enzyme]-L-cysteine + N(6)-ubiquitinyl-[acceptor protein]-L-lysine.</text>
        <dbReference type="EC" id="2.3.2.27"/>
    </reaction>
</comment>
<dbReference type="GO" id="GO:0016567">
    <property type="term" value="P:protein ubiquitination"/>
    <property type="evidence" value="ECO:0007669"/>
    <property type="project" value="TreeGrafter"/>
</dbReference>
<dbReference type="PANTHER" id="PTHR45977:SF28">
    <property type="entry name" value="OS02G0674700 PROTEIN"/>
    <property type="match status" value="1"/>
</dbReference>
<evidence type="ECO:0000256" key="9">
    <source>
        <dbReference type="ARBA" id="ARBA00022833"/>
    </source>
</evidence>
<feature type="transmembrane region" description="Helical" evidence="12">
    <location>
        <begin position="106"/>
        <end position="126"/>
    </location>
</feature>
<proteinExistence type="predicted"/>
<keyword evidence="14" id="KW-1185">Reference proteome</keyword>
<dbReference type="GO" id="GO:0016020">
    <property type="term" value="C:membrane"/>
    <property type="evidence" value="ECO:0007669"/>
    <property type="project" value="UniProtKB-SubCell"/>
</dbReference>
<keyword evidence="10 12" id="KW-1133">Transmembrane helix</keyword>
<evidence type="ECO:0000256" key="5">
    <source>
        <dbReference type="ARBA" id="ARBA00022692"/>
    </source>
</evidence>
<dbReference type="EC" id="2.3.2.27" evidence="3"/>
<keyword evidence="8" id="KW-0833">Ubl conjugation pathway</keyword>
<accession>A0AAW1KF26</accession>
<evidence type="ECO:0000256" key="11">
    <source>
        <dbReference type="ARBA" id="ARBA00023136"/>
    </source>
</evidence>
<dbReference type="AlphaFoldDB" id="A0AAW1KF26"/>
<keyword evidence="5 12" id="KW-0812">Transmembrane</keyword>
<evidence type="ECO:0000256" key="2">
    <source>
        <dbReference type="ARBA" id="ARBA00004141"/>
    </source>
</evidence>
<keyword evidence="7" id="KW-0863">Zinc-finger</keyword>
<dbReference type="Proteomes" id="UP001443914">
    <property type="component" value="Unassembled WGS sequence"/>
</dbReference>
<dbReference type="EMBL" id="JBDFQZ010000006">
    <property type="protein sequence ID" value="KAK9716518.1"/>
    <property type="molecule type" value="Genomic_DNA"/>
</dbReference>
<dbReference type="GO" id="GO:0006511">
    <property type="term" value="P:ubiquitin-dependent protein catabolic process"/>
    <property type="evidence" value="ECO:0007669"/>
    <property type="project" value="TreeGrafter"/>
</dbReference>
<evidence type="ECO:0000256" key="12">
    <source>
        <dbReference type="SAM" id="Phobius"/>
    </source>
</evidence>
<dbReference type="PANTHER" id="PTHR45977">
    <property type="entry name" value="TARGET OF ERK KINASE MPK-1"/>
    <property type="match status" value="1"/>
</dbReference>
<dbReference type="GO" id="GO:0008270">
    <property type="term" value="F:zinc ion binding"/>
    <property type="evidence" value="ECO:0007669"/>
    <property type="project" value="UniProtKB-KW"/>
</dbReference>
<evidence type="ECO:0000256" key="7">
    <source>
        <dbReference type="ARBA" id="ARBA00022771"/>
    </source>
</evidence>
<protein>
    <recommendedName>
        <fullName evidence="3">RING-type E3 ubiquitin transferase</fullName>
        <ecNumber evidence="3">2.3.2.27</ecNumber>
    </recommendedName>
</protein>
<organism evidence="13 14">
    <name type="scientific">Saponaria officinalis</name>
    <name type="common">Common soapwort</name>
    <name type="synonym">Lychnis saponaria</name>
    <dbReference type="NCBI Taxonomy" id="3572"/>
    <lineage>
        <taxon>Eukaryota</taxon>
        <taxon>Viridiplantae</taxon>
        <taxon>Streptophyta</taxon>
        <taxon>Embryophyta</taxon>
        <taxon>Tracheophyta</taxon>
        <taxon>Spermatophyta</taxon>
        <taxon>Magnoliopsida</taxon>
        <taxon>eudicotyledons</taxon>
        <taxon>Gunneridae</taxon>
        <taxon>Pentapetalae</taxon>
        <taxon>Caryophyllales</taxon>
        <taxon>Caryophyllaceae</taxon>
        <taxon>Caryophylleae</taxon>
        <taxon>Saponaria</taxon>
    </lineage>
</organism>
<keyword evidence="9" id="KW-0862">Zinc</keyword>
<dbReference type="GO" id="GO:0061630">
    <property type="term" value="F:ubiquitin protein ligase activity"/>
    <property type="evidence" value="ECO:0007669"/>
    <property type="project" value="UniProtKB-EC"/>
</dbReference>
<feature type="transmembrane region" description="Helical" evidence="12">
    <location>
        <begin position="165"/>
        <end position="182"/>
    </location>
</feature>
<keyword evidence="4" id="KW-0808">Transferase</keyword>
<sequence>MSSIDPTPFLVHPTPPETTAETVRAAGLRQAARMIRRASTSRRAMREPSMAVRETAAREIEDRQVDWAYSRPVVVLDAAWNTAFVAAAAAALFLTRGDSPKLPLRLWIVGYAVQCLVHVVCVCVAFRRRQRRRSLVVVDDVSEDLAEESSSFIQGLEAANTMFPFVWWFIGVLWLFAGGNALQQDSPMLY</sequence>